<proteinExistence type="predicted"/>
<organism evidence="1">
    <name type="scientific">Anopheles coluzzii</name>
    <name type="common">African malaria mosquito</name>
    <dbReference type="NCBI Taxonomy" id="1518534"/>
    <lineage>
        <taxon>Eukaryota</taxon>
        <taxon>Metazoa</taxon>
        <taxon>Ecdysozoa</taxon>
        <taxon>Arthropoda</taxon>
        <taxon>Hexapoda</taxon>
        <taxon>Insecta</taxon>
        <taxon>Pterygota</taxon>
        <taxon>Neoptera</taxon>
        <taxon>Endopterygota</taxon>
        <taxon>Diptera</taxon>
        <taxon>Nematocera</taxon>
        <taxon>Culicoidea</taxon>
        <taxon>Culicidae</taxon>
        <taxon>Anophelinae</taxon>
        <taxon>Anopheles</taxon>
    </lineage>
</organism>
<name>A0A8W7PY21_ANOCL</name>
<protein>
    <submittedName>
        <fullName evidence="1">Uncharacterized protein</fullName>
    </submittedName>
</protein>
<sequence>MHASCRVSPRSGGRAVSRMSAVAVVVAVAVACSLGTHRSIVCEHSRRRRESAQCVSVSKCSASPILRYIPPNVHPDENDDDDRGQGKARLKYLISRRLSTCRHYQPSSRCPIPN</sequence>
<dbReference type="EnsemblMetazoa" id="ACOM039289-RA">
    <property type="protein sequence ID" value="ACOM039289-PA.1"/>
    <property type="gene ID" value="ACOM039289"/>
</dbReference>
<reference evidence="1" key="1">
    <citation type="submission" date="2022-08" db="UniProtKB">
        <authorList>
            <consortium name="EnsemblMetazoa"/>
        </authorList>
    </citation>
    <scope>IDENTIFICATION</scope>
</reference>
<dbReference type="AlphaFoldDB" id="A0A8W7PY21"/>
<accession>A0A8W7PY21</accession>
<dbReference type="PROSITE" id="PS51257">
    <property type="entry name" value="PROKAR_LIPOPROTEIN"/>
    <property type="match status" value="1"/>
</dbReference>
<dbReference type="Proteomes" id="UP000075882">
    <property type="component" value="Unassembled WGS sequence"/>
</dbReference>
<evidence type="ECO:0000313" key="1">
    <source>
        <dbReference type="EnsemblMetazoa" id="ACOM039289-PA.1"/>
    </source>
</evidence>